<proteinExistence type="predicted"/>
<dbReference type="GO" id="GO:0046872">
    <property type="term" value="F:metal ion binding"/>
    <property type="evidence" value="ECO:0007669"/>
    <property type="project" value="UniProtKB-KW"/>
</dbReference>
<dbReference type="Pfam" id="PF13442">
    <property type="entry name" value="Cytochrome_CBB3"/>
    <property type="match status" value="1"/>
</dbReference>
<dbReference type="GO" id="GO:0020037">
    <property type="term" value="F:heme binding"/>
    <property type="evidence" value="ECO:0007669"/>
    <property type="project" value="InterPro"/>
</dbReference>
<dbReference type="InterPro" id="IPR051459">
    <property type="entry name" value="Cytochrome_c-type_DH"/>
</dbReference>
<dbReference type="EMBL" id="NBIU01000012">
    <property type="protein sequence ID" value="PZT48130.1"/>
    <property type="molecule type" value="Genomic_DNA"/>
</dbReference>
<evidence type="ECO:0000259" key="7">
    <source>
        <dbReference type="PROSITE" id="PS51007"/>
    </source>
</evidence>
<dbReference type="Pfam" id="PF21342">
    <property type="entry name" value="SoxA-TsdA_cyt-c"/>
    <property type="match status" value="1"/>
</dbReference>
<dbReference type="InterPro" id="IPR009056">
    <property type="entry name" value="Cyt_c-like_dom"/>
</dbReference>
<gene>
    <name evidence="8" type="ORF">B6S12_05245</name>
</gene>
<evidence type="ECO:0000256" key="6">
    <source>
        <dbReference type="SAM" id="SignalP"/>
    </source>
</evidence>
<feature type="compositionally biased region" description="Basic and acidic residues" evidence="5">
    <location>
        <begin position="288"/>
        <end position="303"/>
    </location>
</feature>
<keyword evidence="9" id="KW-1185">Reference proteome</keyword>
<organism evidence="8 9">
    <name type="scientific">Helicobacter valdiviensis</name>
    <dbReference type="NCBI Taxonomy" id="1458358"/>
    <lineage>
        <taxon>Bacteria</taxon>
        <taxon>Pseudomonadati</taxon>
        <taxon>Campylobacterota</taxon>
        <taxon>Epsilonproteobacteria</taxon>
        <taxon>Campylobacterales</taxon>
        <taxon>Helicobacteraceae</taxon>
        <taxon>Helicobacter</taxon>
    </lineage>
</organism>
<evidence type="ECO:0000256" key="4">
    <source>
        <dbReference type="PROSITE-ProRule" id="PRU00433"/>
    </source>
</evidence>
<evidence type="ECO:0000256" key="1">
    <source>
        <dbReference type="ARBA" id="ARBA00022617"/>
    </source>
</evidence>
<protein>
    <submittedName>
        <fullName evidence="8">Cytochrome C oxidase Cbb3</fullName>
    </submittedName>
</protein>
<dbReference type="RefSeq" id="WP_111229763.1">
    <property type="nucleotide sequence ID" value="NZ_NBIU01000012.1"/>
</dbReference>
<dbReference type="Gene3D" id="1.10.760.10">
    <property type="entry name" value="Cytochrome c-like domain"/>
    <property type="match status" value="2"/>
</dbReference>
<dbReference type="InterPro" id="IPR036909">
    <property type="entry name" value="Cyt_c-like_dom_sf"/>
</dbReference>
<feature type="domain" description="Cytochrome c" evidence="7">
    <location>
        <begin position="195"/>
        <end position="283"/>
    </location>
</feature>
<evidence type="ECO:0000313" key="8">
    <source>
        <dbReference type="EMBL" id="PZT48130.1"/>
    </source>
</evidence>
<evidence type="ECO:0000256" key="5">
    <source>
        <dbReference type="SAM" id="MobiDB-lite"/>
    </source>
</evidence>
<dbReference type="PROSITE" id="PS51007">
    <property type="entry name" value="CYTC"/>
    <property type="match status" value="1"/>
</dbReference>
<feature type="region of interest" description="Disordered" evidence="5">
    <location>
        <begin position="287"/>
        <end position="308"/>
    </location>
</feature>
<dbReference type="SUPFAM" id="SSF46626">
    <property type="entry name" value="Cytochrome c"/>
    <property type="match status" value="2"/>
</dbReference>
<keyword evidence="2 4" id="KW-0479">Metal-binding</keyword>
<feature type="signal peptide" evidence="6">
    <location>
        <begin position="1"/>
        <end position="20"/>
    </location>
</feature>
<dbReference type="Proteomes" id="UP000249746">
    <property type="component" value="Unassembled WGS sequence"/>
</dbReference>
<reference evidence="8 9" key="1">
    <citation type="submission" date="2017-03" db="EMBL/GenBank/DDBJ databases">
        <title>Genomic and clinical evidence uncovers the enterohepatic species Helicobacter valdiviensis as a potential human intestinal pathogen.</title>
        <authorList>
            <person name="Fresia P."/>
            <person name="Jara R."/>
            <person name="Sierra R."/>
            <person name="Ferres I."/>
            <person name="Greif G."/>
            <person name="Iraola G."/>
            <person name="Collado L."/>
        </authorList>
    </citation>
    <scope>NUCLEOTIDE SEQUENCE [LARGE SCALE GENOMIC DNA]</scope>
    <source>
        <strain evidence="8 9">WBE14</strain>
    </source>
</reference>
<accession>A0A2W6NGM8</accession>
<keyword evidence="3 4" id="KW-0408">Iron</keyword>
<dbReference type="PANTHER" id="PTHR35008:SF4">
    <property type="entry name" value="BLL4482 PROTEIN"/>
    <property type="match status" value="1"/>
</dbReference>
<dbReference type="PANTHER" id="PTHR35008">
    <property type="entry name" value="BLL4482 PROTEIN-RELATED"/>
    <property type="match status" value="1"/>
</dbReference>
<dbReference type="OrthoDB" id="9808312at2"/>
<dbReference type="GO" id="GO:0009055">
    <property type="term" value="F:electron transfer activity"/>
    <property type="evidence" value="ECO:0007669"/>
    <property type="project" value="InterPro"/>
</dbReference>
<dbReference type="PROSITE" id="PS51257">
    <property type="entry name" value="PROKAR_LIPOPROTEIN"/>
    <property type="match status" value="1"/>
</dbReference>
<keyword evidence="1 4" id="KW-0349">Heme</keyword>
<dbReference type="AlphaFoldDB" id="A0A2W6NGM8"/>
<evidence type="ECO:0000256" key="3">
    <source>
        <dbReference type="ARBA" id="ARBA00023004"/>
    </source>
</evidence>
<evidence type="ECO:0000313" key="9">
    <source>
        <dbReference type="Proteomes" id="UP000249746"/>
    </source>
</evidence>
<sequence>MKKFSIVLAGLLLATSCIYALDEQLEKDKKETGIKLEAVEWKTPEALNADGTIDETKMPKNSKYSEMVILGNKILNQTTWYVGPQAKDKKKQFAGNNLSCSSCHAKAGSVPNQAGFVGIWARFPQYNGRADKIITLQDRINGCFERSMNGKRMPDNALEMKAMVTYMQWLSQGVPTGASTKGESLQKIDYLNRAADPKKGEAIYNDKCVACHQADGQGVKNGVPGMDYYAFPPLWGEDSYNTGAGMYRLIKAASYIKANMPQGDATLSLEEAYDVAAYMNSKPRPIKANREADFPDRKVKPLDMDVGPYDDNFSTTQHRFGPYEPMLKK</sequence>
<evidence type="ECO:0000256" key="2">
    <source>
        <dbReference type="ARBA" id="ARBA00022723"/>
    </source>
</evidence>
<keyword evidence="6" id="KW-0732">Signal</keyword>
<comment type="caution">
    <text evidence="8">The sequence shown here is derived from an EMBL/GenBank/DDBJ whole genome shotgun (WGS) entry which is preliminary data.</text>
</comment>
<name>A0A2W6NGM8_9HELI</name>
<feature type="chain" id="PRO_5015839628" evidence="6">
    <location>
        <begin position="21"/>
        <end position="329"/>
    </location>
</feature>